<gene>
    <name evidence="4" type="ORF">EVA92_03880</name>
</gene>
<proteinExistence type="inferred from homology"/>
<sequence length="258" mass="29172">MNNEIYFVNSFTDEVFSGNPAGVVFHEKKIDINLMQKIAAENNLSETAFIELPTKKILFFTPIMEVDLCGHATLASAFIFFNFIDQNSKEINFQSKRGELRAIKKDEKIQMELPRDFPKPSEDLDLIQSSVNSKVLELYKGVDDYLAVVDSEDEVLNLDLDFEVIKTFDSRGLIISSIGSDVDFVSRWFGPQTGVDEDPVTGSAHTLLTPYWAKRLNKTRMEARQLSKRGGNLSCELKDSSVLISGKAKLYLRGEYFS</sequence>
<dbReference type="AlphaFoldDB" id="A0A520MXT1"/>
<evidence type="ECO:0000256" key="3">
    <source>
        <dbReference type="PIRSR" id="PIRSR016184-1"/>
    </source>
</evidence>
<protein>
    <submittedName>
        <fullName evidence="4">PhzF family phenazine biosynthesis protein</fullName>
    </submittedName>
</protein>
<dbReference type="EMBL" id="SHBE01000007">
    <property type="protein sequence ID" value="RZO26013.1"/>
    <property type="molecule type" value="Genomic_DNA"/>
</dbReference>
<dbReference type="NCBIfam" id="TIGR00654">
    <property type="entry name" value="PhzF_family"/>
    <property type="match status" value="1"/>
</dbReference>
<keyword evidence="2" id="KW-0413">Isomerase</keyword>
<dbReference type="InterPro" id="IPR003719">
    <property type="entry name" value="Phenazine_PhzF-like"/>
</dbReference>
<dbReference type="PANTHER" id="PTHR13774">
    <property type="entry name" value="PHENAZINE BIOSYNTHESIS PROTEIN"/>
    <property type="match status" value="1"/>
</dbReference>
<dbReference type="PIRSF" id="PIRSF016184">
    <property type="entry name" value="PhzC_PhzF"/>
    <property type="match status" value="1"/>
</dbReference>
<evidence type="ECO:0000256" key="2">
    <source>
        <dbReference type="ARBA" id="ARBA00023235"/>
    </source>
</evidence>
<accession>A0A520MXT1</accession>
<reference evidence="4 5" key="1">
    <citation type="submission" date="2019-02" db="EMBL/GenBank/DDBJ databases">
        <title>Prokaryotic population dynamics and viral predation in marine succession experiment using metagenomics: the confinement effect.</title>
        <authorList>
            <person name="Haro-Moreno J.M."/>
            <person name="Rodriguez-Valera F."/>
            <person name="Lopez-Perez M."/>
        </authorList>
    </citation>
    <scope>NUCLEOTIDE SEQUENCE [LARGE SCALE GENOMIC DNA]</scope>
    <source>
        <strain evidence="4">MED-G159</strain>
    </source>
</reference>
<name>A0A520MXT1_9GAMM</name>
<feature type="active site" evidence="3">
    <location>
        <position position="46"/>
    </location>
</feature>
<organism evidence="4 5">
    <name type="scientific">SAR86 cluster bacterium</name>
    <dbReference type="NCBI Taxonomy" id="2030880"/>
    <lineage>
        <taxon>Bacteria</taxon>
        <taxon>Pseudomonadati</taxon>
        <taxon>Pseudomonadota</taxon>
        <taxon>Gammaproteobacteria</taxon>
        <taxon>SAR86 cluster</taxon>
    </lineage>
</organism>
<evidence type="ECO:0000313" key="4">
    <source>
        <dbReference type="EMBL" id="RZO26013.1"/>
    </source>
</evidence>
<dbReference type="Pfam" id="PF02567">
    <property type="entry name" value="PhzC-PhzF"/>
    <property type="match status" value="1"/>
</dbReference>
<comment type="similarity">
    <text evidence="1">Belongs to the PhzF family.</text>
</comment>
<evidence type="ECO:0000313" key="5">
    <source>
        <dbReference type="Proteomes" id="UP000315825"/>
    </source>
</evidence>
<dbReference type="SUPFAM" id="SSF54506">
    <property type="entry name" value="Diaminopimelate epimerase-like"/>
    <property type="match status" value="1"/>
</dbReference>
<dbReference type="PANTHER" id="PTHR13774:SF17">
    <property type="entry name" value="PHENAZINE BIOSYNTHESIS-LIKE DOMAIN-CONTAINING PROTEIN"/>
    <property type="match status" value="1"/>
</dbReference>
<dbReference type="GO" id="GO:0016853">
    <property type="term" value="F:isomerase activity"/>
    <property type="evidence" value="ECO:0007669"/>
    <property type="project" value="UniProtKB-KW"/>
</dbReference>
<comment type="caution">
    <text evidence="4">The sequence shown here is derived from an EMBL/GenBank/DDBJ whole genome shotgun (WGS) entry which is preliminary data.</text>
</comment>
<dbReference type="Proteomes" id="UP000315825">
    <property type="component" value="Unassembled WGS sequence"/>
</dbReference>
<dbReference type="Gene3D" id="3.10.310.10">
    <property type="entry name" value="Diaminopimelate Epimerase, Chain A, domain 1"/>
    <property type="match status" value="2"/>
</dbReference>
<evidence type="ECO:0000256" key="1">
    <source>
        <dbReference type="ARBA" id="ARBA00008270"/>
    </source>
</evidence>
<dbReference type="GO" id="GO:0005737">
    <property type="term" value="C:cytoplasm"/>
    <property type="evidence" value="ECO:0007669"/>
    <property type="project" value="TreeGrafter"/>
</dbReference>